<keyword evidence="1" id="KW-0812">Transmembrane</keyword>
<proteinExistence type="predicted"/>
<accession>D9QRX9</accession>
<keyword evidence="3" id="KW-1185">Reference proteome</keyword>
<keyword evidence="1" id="KW-0472">Membrane</keyword>
<feature type="transmembrane region" description="Helical" evidence="1">
    <location>
        <begin position="12"/>
        <end position="33"/>
    </location>
</feature>
<gene>
    <name evidence="2" type="ordered locus">Acear_1765</name>
</gene>
<sequence length="171" mass="19241">MLSGRNQGFTLIEVLIVLAIIGVVSTAISNVLLTGVKVWNFNQQQVDLQQRGRGIMLRLSPEIRKASQAIIKDGSGTQTNNGVRLTLKDDSGNEYLEYLVEDGVLKEKEADWSSHKPITQKIISNSDVFNYIDSSDDCEIAKEDKELIKIKLVLEVEDKTYNLINKVYLRN</sequence>
<dbReference type="eggNOG" id="COG4967">
    <property type="taxonomic scope" value="Bacteria"/>
</dbReference>
<evidence type="ECO:0000313" key="3">
    <source>
        <dbReference type="Proteomes" id="UP000001661"/>
    </source>
</evidence>
<evidence type="ECO:0000313" key="2">
    <source>
        <dbReference type="EMBL" id="ADL13270.1"/>
    </source>
</evidence>
<dbReference type="Proteomes" id="UP000001661">
    <property type="component" value="Chromosome"/>
</dbReference>
<organism evidence="2 3">
    <name type="scientific">Acetohalobium arabaticum (strain ATCC 49924 / DSM 5501 / Z-7288)</name>
    <dbReference type="NCBI Taxonomy" id="574087"/>
    <lineage>
        <taxon>Bacteria</taxon>
        <taxon>Bacillati</taxon>
        <taxon>Bacillota</taxon>
        <taxon>Clostridia</taxon>
        <taxon>Halanaerobiales</taxon>
        <taxon>Halobacteroidaceae</taxon>
        <taxon>Acetohalobium</taxon>
    </lineage>
</organism>
<dbReference type="EMBL" id="CP002105">
    <property type="protein sequence ID" value="ADL13270.1"/>
    <property type="molecule type" value="Genomic_DNA"/>
</dbReference>
<keyword evidence="1" id="KW-1133">Transmembrane helix</keyword>
<name>D9QRX9_ACEAZ</name>
<dbReference type="STRING" id="574087.Acear_1765"/>
<dbReference type="HOGENOM" id="CLU_1559583_0_0_9"/>
<dbReference type="Pfam" id="PF07963">
    <property type="entry name" value="N_methyl"/>
    <property type="match status" value="1"/>
</dbReference>
<dbReference type="OrthoDB" id="1798450at2"/>
<dbReference type="InterPro" id="IPR012902">
    <property type="entry name" value="N_methyl_site"/>
</dbReference>
<dbReference type="AlphaFoldDB" id="D9QRX9"/>
<dbReference type="PROSITE" id="PS00409">
    <property type="entry name" value="PROKAR_NTER_METHYL"/>
    <property type="match status" value="1"/>
</dbReference>
<evidence type="ECO:0000256" key="1">
    <source>
        <dbReference type="SAM" id="Phobius"/>
    </source>
</evidence>
<dbReference type="RefSeq" id="WP_013278715.1">
    <property type="nucleotide sequence ID" value="NC_014378.1"/>
</dbReference>
<evidence type="ECO:0008006" key="4">
    <source>
        <dbReference type="Google" id="ProtNLM"/>
    </source>
</evidence>
<dbReference type="KEGG" id="aar:Acear_1765"/>
<protein>
    <recommendedName>
        <fullName evidence="4">Prepilin-type N-terminal cleavage/methylation domain-containing protein</fullName>
    </recommendedName>
</protein>
<dbReference type="NCBIfam" id="TIGR02532">
    <property type="entry name" value="IV_pilin_GFxxxE"/>
    <property type="match status" value="1"/>
</dbReference>
<reference evidence="2 3" key="1">
    <citation type="journal article" date="2010" name="Stand. Genomic Sci.">
        <title>Complete genome sequence of Acetohalobium arabaticum type strain (Z-7288).</title>
        <authorList>
            <person name="Sikorski J."/>
            <person name="Lapidus A."/>
            <person name="Chertkov O."/>
            <person name="Lucas S."/>
            <person name="Copeland A."/>
            <person name="Glavina Del Rio T."/>
            <person name="Nolan M."/>
            <person name="Tice H."/>
            <person name="Cheng J.F."/>
            <person name="Han C."/>
            <person name="Brambilla E."/>
            <person name="Pitluck S."/>
            <person name="Liolios K."/>
            <person name="Ivanova N."/>
            <person name="Mavromatis K."/>
            <person name="Mikhailova N."/>
            <person name="Pati A."/>
            <person name="Bruce D."/>
            <person name="Detter C."/>
            <person name="Tapia R."/>
            <person name="Goodwin L."/>
            <person name="Chen A."/>
            <person name="Palaniappan K."/>
            <person name="Land M."/>
            <person name="Hauser L."/>
            <person name="Chang Y.J."/>
            <person name="Jeffries C.D."/>
            <person name="Rohde M."/>
            <person name="Goker M."/>
            <person name="Spring S."/>
            <person name="Woyke T."/>
            <person name="Bristow J."/>
            <person name="Eisen J.A."/>
            <person name="Markowitz V."/>
            <person name="Hugenholtz P."/>
            <person name="Kyrpides N.C."/>
            <person name="Klenk H.P."/>
        </authorList>
    </citation>
    <scope>NUCLEOTIDE SEQUENCE [LARGE SCALE GENOMIC DNA]</scope>
    <source>
        <strain evidence="3">ATCC 49924 / DSM 5501 / Z-7288</strain>
    </source>
</reference>